<name>A0A1F5WY95_9BACT</name>
<dbReference type="STRING" id="1798351.A2930_02985"/>
<dbReference type="EMBL" id="MFID01000032">
    <property type="protein sequence ID" value="OGF80622.1"/>
    <property type="molecule type" value="Genomic_DNA"/>
</dbReference>
<sequence length="120" mass="13889">MGGNNGNRKRVLSDPRIRGIGVLAFFNERPFGRNHGVGFIHRHDMHCPLDPDDCMQDEHFVRLTIFETQELEFIPEAGDEMEYVAIPYHKGDMAVAERVRFPRQYGKKGSSEEVHARYRS</sequence>
<evidence type="ECO:0000313" key="1">
    <source>
        <dbReference type="EMBL" id="OGF80622.1"/>
    </source>
</evidence>
<reference evidence="1 2" key="1">
    <citation type="journal article" date="2016" name="Nat. Commun.">
        <title>Thousands of microbial genomes shed light on interconnected biogeochemical processes in an aquifer system.</title>
        <authorList>
            <person name="Anantharaman K."/>
            <person name="Brown C.T."/>
            <person name="Hug L.A."/>
            <person name="Sharon I."/>
            <person name="Castelle C.J."/>
            <person name="Probst A.J."/>
            <person name="Thomas B.C."/>
            <person name="Singh A."/>
            <person name="Wilkins M.J."/>
            <person name="Karaoz U."/>
            <person name="Brodie E.L."/>
            <person name="Williams K.H."/>
            <person name="Hubbard S.S."/>
            <person name="Banfield J.F."/>
        </authorList>
    </citation>
    <scope>NUCLEOTIDE SEQUENCE [LARGE SCALE GENOMIC DNA]</scope>
</reference>
<proteinExistence type="predicted"/>
<comment type="caution">
    <text evidence="1">The sequence shown here is derived from an EMBL/GenBank/DDBJ whole genome shotgun (WGS) entry which is preliminary data.</text>
</comment>
<dbReference type="Proteomes" id="UP000178114">
    <property type="component" value="Unassembled WGS sequence"/>
</dbReference>
<gene>
    <name evidence="1" type="ORF">A2930_02985</name>
</gene>
<organism evidence="1 2">
    <name type="scientific">Candidatus Giovannonibacteria bacterium RIFCSPLOWO2_01_FULL_45_34</name>
    <dbReference type="NCBI Taxonomy" id="1798351"/>
    <lineage>
        <taxon>Bacteria</taxon>
        <taxon>Candidatus Giovannoniibacteriota</taxon>
    </lineage>
</organism>
<protein>
    <submittedName>
        <fullName evidence="1">Uncharacterized protein</fullName>
    </submittedName>
</protein>
<evidence type="ECO:0000313" key="2">
    <source>
        <dbReference type="Proteomes" id="UP000178114"/>
    </source>
</evidence>
<accession>A0A1F5WY95</accession>
<dbReference type="AlphaFoldDB" id="A0A1F5WY95"/>